<dbReference type="OrthoDB" id="6144094at2"/>
<dbReference type="EMBL" id="FOBC01000002">
    <property type="protein sequence ID" value="SEK48995.1"/>
    <property type="molecule type" value="Genomic_DNA"/>
</dbReference>
<dbReference type="Proteomes" id="UP000198807">
    <property type="component" value="Unassembled WGS sequence"/>
</dbReference>
<sequence>MIAANLVVTLYDGTRVPAARLLSATGQPDITSALEELATAIRANPLWSRLTGSALIGRYEPAPLLAVVGTFTEEQQALLMQLRDQLDLLMQEREFVDYPHAEAVCGRLAERLVATFSAEFLKSAQFAAIPRGGLIVLGMLAYHLDLRPEQLTTLDAAAVEKTLFVVDDCSLSGTRFRESLSLTAADDVVFCPLYAPEALCAGIVSCEPRVVACLSGATLEDTTPAPGGAGHEAWRRQRLARLGDDCYWPGQTLGVAFAWCTPRTRRWDETAGRFVEGWDVVPPSRCLKRRLLLRRLENDAIVDYLPTLTLNIPYPGADIRAHDRVLWCCKDDGVIVARIPQRAADSASVYRLDGISAKFWQLLMIQGSMQRALAALLGRYQVSRERLEADMDALVEQMRAEGLLVCNDQLPQDHDTDA</sequence>
<organism evidence="1 2">
    <name type="scientific">Halomonas daqiaonensis</name>
    <dbReference type="NCBI Taxonomy" id="650850"/>
    <lineage>
        <taxon>Bacteria</taxon>
        <taxon>Pseudomonadati</taxon>
        <taxon>Pseudomonadota</taxon>
        <taxon>Gammaproteobacteria</taxon>
        <taxon>Oceanospirillales</taxon>
        <taxon>Halomonadaceae</taxon>
        <taxon>Halomonas</taxon>
    </lineage>
</organism>
<protein>
    <submittedName>
        <fullName evidence="1">Coenzyme PQQ synthesis protein D (PqqD)</fullName>
    </submittedName>
</protein>
<dbReference type="STRING" id="650850.SAMN04488129_102205"/>
<name>A0A1H7HLC4_9GAMM</name>
<dbReference type="AlphaFoldDB" id="A0A1H7HLC4"/>
<gene>
    <name evidence="1" type="ORF">SAMN04488129_102205</name>
</gene>
<evidence type="ECO:0000313" key="2">
    <source>
        <dbReference type="Proteomes" id="UP000198807"/>
    </source>
</evidence>
<reference evidence="2" key="1">
    <citation type="submission" date="2016-10" db="EMBL/GenBank/DDBJ databases">
        <authorList>
            <person name="Varghese N."/>
            <person name="Submissions S."/>
        </authorList>
    </citation>
    <scope>NUCLEOTIDE SEQUENCE [LARGE SCALE GENOMIC DNA]</scope>
    <source>
        <strain evidence="2">CGMCC 1.9150</strain>
    </source>
</reference>
<proteinExistence type="predicted"/>
<dbReference type="Pfam" id="PF05402">
    <property type="entry name" value="PqqD"/>
    <property type="match status" value="1"/>
</dbReference>
<evidence type="ECO:0000313" key="1">
    <source>
        <dbReference type="EMBL" id="SEK48995.1"/>
    </source>
</evidence>
<dbReference type="RefSeq" id="WP_089710216.1">
    <property type="nucleotide sequence ID" value="NZ_FOBC01000002.1"/>
</dbReference>
<dbReference type="InterPro" id="IPR041881">
    <property type="entry name" value="PqqD_sf"/>
</dbReference>
<dbReference type="InterPro" id="IPR008792">
    <property type="entry name" value="PQQD"/>
</dbReference>
<accession>A0A1H7HLC4</accession>
<dbReference type="Gene3D" id="1.10.10.1150">
    <property type="entry name" value="Coenzyme PQQ synthesis protein D (PqqD)"/>
    <property type="match status" value="1"/>
</dbReference>
<keyword evidence="2" id="KW-1185">Reference proteome</keyword>